<dbReference type="OrthoDB" id="10040024at2759"/>
<feature type="transmembrane region" description="Helical" evidence="6">
    <location>
        <begin position="53"/>
        <end position="72"/>
    </location>
</feature>
<comment type="subcellular location">
    <subcellularLocation>
        <location evidence="1">Membrane</location>
    </subcellularLocation>
    <subcellularLocation>
        <location evidence="6">Mitochondrion inner membrane</location>
        <topology evidence="6">Multi-pass membrane protein</topology>
    </subcellularLocation>
</comment>
<evidence type="ECO:0000313" key="7">
    <source>
        <dbReference type="EMBL" id="VVC43782.1"/>
    </source>
</evidence>
<keyword evidence="4 6" id="KW-1133">Transmembrane helix</keyword>
<keyword evidence="8" id="KW-1185">Reference proteome</keyword>
<evidence type="ECO:0000256" key="5">
    <source>
        <dbReference type="ARBA" id="ARBA00023136"/>
    </source>
</evidence>
<accession>A0A5E4NJB7</accession>
<dbReference type="Proteomes" id="UP000325440">
    <property type="component" value="Unassembled WGS sequence"/>
</dbReference>
<reference evidence="7 8" key="1">
    <citation type="submission" date="2019-08" db="EMBL/GenBank/DDBJ databases">
        <authorList>
            <person name="Alioto T."/>
            <person name="Alioto T."/>
            <person name="Gomez Garrido J."/>
        </authorList>
    </citation>
    <scope>NUCLEOTIDE SEQUENCE [LARGE SCALE GENOMIC DNA]</scope>
</reference>
<keyword evidence="3 6" id="KW-0812">Transmembrane</keyword>
<keyword evidence="5 6" id="KW-0472">Membrane</keyword>
<dbReference type="InterPro" id="IPR002994">
    <property type="entry name" value="Surf1/Shy1"/>
</dbReference>
<dbReference type="GO" id="GO:0005743">
    <property type="term" value="C:mitochondrial inner membrane"/>
    <property type="evidence" value="ECO:0007669"/>
    <property type="project" value="UniProtKB-SubCell"/>
</dbReference>
<dbReference type="InterPro" id="IPR045214">
    <property type="entry name" value="Surf1/Surf4"/>
</dbReference>
<dbReference type="AlphaFoldDB" id="A0A5E4NJB7"/>
<evidence type="ECO:0000256" key="3">
    <source>
        <dbReference type="ARBA" id="ARBA00022692"/>
    </source>
</evidence>
<name>A0A5E4NJB7_9HEMI</name>
<organism evidence="7 8">
    <name type="scientific">Cinara cedri</name>
    <dbReference type="NCBI Taxonomy" id="506608"/>
    <lineage>
        <taxon>Eukaryota</taxon>
        <taxon>Metazoa</taxon>
        <taxon>Ecdysozoa</taxon>
        <taxon>Arthropoda</taxon>
        <taxon>Hexapoda</taxon>
        <taxon>Insecta</taxon>
        <taxon>Pterygota</taxon>
        <taxon>Neoptera</taxon>
        <taxon>Paraneoptera</taxon>
        <taxon>Hemiptera</taxon>
        <taxon>Sternorrhyncha</taxon>
        <taxon>Aphidomorpha</taxon>
        <taxon>Aphidoidea</taxon>
        <taxon>Aphididae</taxon>
        <taxon>Lachninae</taxon>
        <taxon>Cinara</taxon>
    </lineage>
</organism>
<dbReference type="PROSITE" id="PS50895">
    <property type="entry name" value="SURF1"/>
    <property type="match status" value="1"/>
</dbReference>
<evidence type="ECO:0000256" key="4">
    <source>
        <dbReference type="ARBA" id="ARBA00022989"/>
    </source>
</evidence>
<evidence type="ECO:0000256" key="6">
    <source>
        <dbReference type="RuleBase" id="RU363076"/>
    </source>
</evidence>
<evidence type="ECO:0000256" key="1">
    <source>
        <dbReference type="ARBA" id="ARBA00004370"/>
    </source>
</evidence>
<evidence type="ECO:0000256" key="2">
    <source>
        <dbReference type="ARBA" id="ARBA00007165"/>
    </source>
</evidence>
<protein>
    <recommendedName>
        <fullName evidence="6">SURF1-like protein</fullName>
    </recommendedName>
</protein>
<sequence length="295" mass="33360">MICLKYVSNYLSRQNSISSRLYYVTNLTRNCSMSSKSVPLQSFSRRKSNNPDIGWILLVIPISAFGLGTWQVNRKKWKETLIEELKLKTTLPAIDFPENEDELKNLEYRKIKVIGEFDHSKELYLGPRSCLTDGGSENGNGLFSGSGSTKSGYYVVTPFKLSNRPLTILVNRGWVSMQNKNPASRVSGQVVGEIELEGVVRLTEPRPQFVTKNIEDSRFWSYRDLNAMAKLVDSEPILIDALMECSTPGGPIGGQTNISLRNEHVSYIITWYGLAIATGYMWYTKYANALRFVKK</sequence>
<keyword evidence="6" id="KW-0999">Mitochondrion inner membrane</keyword>
<gene>
    <name evidence="7" type="ORF">CINCED_3A022697</name>
</gene>
<comment type="similarity">
    <text evidence="2 6">Belongs to the SURF1 family.</text>
</comment>
<dbReference type="PANTHER" id="PTHR23427">
    <property type="entry name" value="SURFEIT LOCUS PROTEIN"/>
    <property type="match status" value="1"/>
</dbReference>
<dbReference type="GO" id="GO:0033617">
    <property type="term" value="P:mitochondrial respiratory chain complex IV assembly"/>
    <property type="evidence" value="ECO:0007669"/>
    <property type="project" value="TreeGrafter"/>
</dbReference>
<feature type="transmembrane region" description="Helical" evidence="6">
    <location>
        <begin position="265"/>
        <end position="283"/>
    </location>
</feature>
<dbReference type="Pfam" id="PF02104">
    <property type="entry name" value="SURF1"/>
    <property type="match status" value="1"/>
</dbReference>
<dbReference type="EMBL" id="CABPRJ010002372">
    <property type="protein sequence ID" value="VVC43782.1"/>
    <property type="molecule type" value="Genomic_DNA"/>
</dbReference>
<dbReference type="CDD" id="cd06662">
    <property type="entry name" value="SURF1"/>
    <property type="match status" value="1"/>
</dbReference>
<proteinExistence type="inferred from homology"/>
<keyword evidence="6" id="KW-0496">Mitochondrion</keyword>
<evidence type="ECO:0000313" key="8">
    <source>
        <dbReference type="Proteomes" id="UP000325440"/>
    </source>
</evidence>
<comment type="function">
    <text evidence="6">Probably involved in the biogenesis of the COX complex.</text>
</comment>
<dbReference type="PANTHER" id="PTHR23427:SF2">
    <property type="entry name" value="SURFEIT LOCUS PROTEIN 1"/>
    <property type="match status" value="1"/>
</dbReference>